<protein>
    <submittedName>
        <fullName evidence="1">Uncharacterized protein</fullName>
    </submittedName>
</protein>
<organism evidence="1 2">
    <name type="scientific">Yasminevirus sp. GU-2018</name>
    <dbReference type="NCBI Taxonomy" id="2420051"/>
    <lineage>
        <taxon>Viruses</taxon>
        <taxon>Varidnaviria</taxon>
        <taxon>Bamfordvirae</taxon>
        <taxon>Nucleocytoviricota</taxon>
        <taxon>Megaviricetes</taxon>
        <taxon>Imitervirales</taxon>
        <taxon>Mimiviridae</taxon>
        <taxon>Klosneuvirinae</taxon>
        <taxon>Yasminevirus</taxon>
        <taxon>Yasminevirus saudimassiliense</taxon>
    </lineage>
</organism>
<dbReference type="Proteomes" id="UP000594342">
    <property type="component" value="Unassembled WGS sequence"/>
</dbReference>
<reference evidence="1 2" key="1">
    <citation type="submission" date="2018-10" db="EMBL/GenBank/DDBJ databases">
        <authorList>
            <consortium name="IHU Genomes"/>
        </authorList>
    </citation>
    <scope>NUCLEOTIDE SEQUENCE [LARGE SCALE GENOMIC DNA]</scope>
    <source>
        <strain evidence="1 2">A1</strain>
    </source>
</reference>
<gene>
    <name evidence="1" type="ORF">YASMINEVIRUS_188</name>
</gene>
<proteinExistence type="predicted"/>
<evidence type="ECO:0000313" key="1">
    <source>
        <dbReference type="EMBL" id="VBB17725.1"/>
    </source>
</evidence>
<keyword evidence="2" id="KW-1185">Reference proteome</keyword>
<comment type="caution">
    <text evidence="1">The sequence shown here is derived from an EMBL/GenBank/DDBJ whole genome shotgun (WGS) entry which is preliminary data.</text>
</comment>
<accession>A0A5K0U7J4</accession>
<sequence>MSNKMNREREVTIDRSKLDRSIDILPGKGGYILAYNHKTKRLLIRRCNCICHSQPGVMHIRACCVYPSSNNTITFRGIDIPDEYSR</sequence>
<name>A0A5K0U7J4_9VIRU</name>
<evidence type="ECO:0000313" key="2">
    <source>
        <dbReference type="Proteomes" id="UP000594342"/>
    </source>
</evidence>
<dbReference type="EMBL" id="UPSH01000001">
    <property type="protein sequence ID" value="VBB17725.1"/>
    <property type="molecule type" value="Genomic_DNA"/>
</dbReference>